<evidence type="ECO:0000259" key="6">
    <source>
        <dbReference type="Pfam" id="PF00326"/>
    </source>
</evidence>
<dbReference type="RefSeq" id="WP_376812743.1">
    <property type="nucleotide sequence ID" value="NZ_JBHSDY010000005.1"/>
</dbReference>
<reference evidence="9" key="1">
    <citation type="journal article" date="2019" name="Int. J. Syst. Evol. Microbiol.">
        <title>The Global Catalogue of Microorganisms (GCM) 10K type strain sequencing project: providing services to taxonomists for standard genome sequencing and annotation.</title>
        <authorList>
            <consortium name="The Broad Institute Genomics Platform"/>
            <consortium name="The Broad Institute Genome Sequencing Center for Infectious Disease"/>
            <person name="Wu L."/>
            <person name="Ma J."/>
        </authorList>
    </citation>
    <scope>NUCLEOTIDE SEQUENCE [LARGE SCALE GENOMIC DNA]</scope>
    <source>
        <strain evidence="9">CGMCC 1.19029</strain>
    </source>
</reference>
<organism evidence="8 9">
    <name type="scientific">Castellaniella hirudinis</name>
    <dbReference type="NCBI Taxonomy" id="1144617"/>
    <lineage>
        <taxon>Bacteria</taxon>
        <taxon>Pseudomonadati</taxon>
        <taxon>Pseudomonadota</taxon>
        <taxon>Betaproteobacteria</taxon>
        <taxon>Burkholderiales</taxon>
        <taxon>Alcaligenaceae</taxon>
        <taxon>Castellaniella</taxon>
    </lineage>
</organism>
<gene>
    <name evidence="8" type="ORF">ACFO0J_09085</name>
</gene>
<dbReference type="PRINTS" id="PR00862">
    <property type="entry name" value="PROLIGOPTASE"/>
</dbReference>
<evidence type="ECO:0000313" key="9">
    <source>
        <dbReference type="Proteomes" id="UP001595756"/>
    </source>
</evidence>
<comment type="similarity">
    <text evidence="1">Belongs to the peptidase S9A family.</text>
</comment>
<dbReference type="Pfam" id="PF00326">
    <property type="entry name" value="Peptidase_S9"/>
    <property type="match status" value="1"/>
</dbReference>
<dbReference type="InterPro" id="IPR051543">
    <property type="entry name" value="Serine_Peptidase_S9A"/>
</dbReference>
<dbReference type="InterPro" id="IPR023302">
    <property type="entry name" value="Pept_S9A_N"/>
</dbReference>
<evidence type="ECO:0000256" key="1">
    <source>
        <dbReference type="ARBA" id="ARBA00005228"/>
    </source>
</evidence>
<dbReference type="Pfam" id="PF02897">
    <property type="entry name" value="Peptidase_S9_N"/>
    <property type="match status" value="1"/>
</dbReference>
<evidence type="ECO:0000259" key="7">
    <source>
        <dbReference type="Pfam" id="PF02897"/>
    </source>
</evidence>
<keyword evidence="9" id="KW-1185">Reference proteome</keyword>
<dbReference type="SUPFAM" id="SSF53474">
    <property type="entry name" value="alpha/beta-Hydrolases"/>
    <property type="match status" value="1"/>
</dbReference>
<accession>A0ABV8RZ81</accession>
<dbReference type="SUPFAM" id="SSF50993">
    <property type="entry name" value="Peptidase/esterase 'gauge' domain"/>
    <property type="match status" value="1"/>
</dbReference>
<evidence type="ECO:0000256" key="5">
    <source>
        <dbReference type="SAM" id="MobiDB-lite"/>
    </source>
</evidence>
<evidence type="ECO:0000256" key="3">
    <source>
        <dbReference type="ARBA" id="ARBA00022801"/>
    </source>
</evidence>
<sequence length="707" mass="77301">MPSSFVSPGRPPVWPDVQPPVAPRETHEIRQLGRVRTDAYAWMKLIPSSGTRTLDTLPPRLRDHLQAEMRYAQDVLHPLEADVRWFHERLSAGAPAIQEPPPPAAAGWRYHAGLPEGGSHRVFCRSDADGRTQRLLDEAVRAEGHAYYRATDHQPSPDGRYFAWAEDVVGDDRHRICLLDIASGDVRTLVAADAFGYGGFTFSPSSRHLFWIWRDAHSRPTRLYRSPVEGGEAALVHEEQDPAIFMRVARTAAGGFVTLTLAGPDTGEVRLIAADAETDSPRPVRPRRRGVRYEVDEWNGALLMLTDADGAVDRKLLRLDPVTLEVRDELIPHRAGVPILAIRPFAEALVRLERVQGLHRLVLTHLDGRETTIGFDEPAYCLALAALQPYGAGQARITHQAPASPPCWVDVDLASGRRHVAGRADPRGFDPAAYCVERLEARAPDGETVPMTVLSRRDAHGPQPLLLTGYGAYGIAREPDFSWPAAVLVDAGFRYAIAHVRGGSEKGARWYQDGCREHKGHSMTDFIACARHLAASGHAAPGRIVAHGVSAGGLLVCGAMNMEPGLWAGVIAQVPFVDMLNTMSDADHPLVPLLRPDWGDPLDDPQAYDWIAGISPYENVGRADYPPLLCTAGLKDDRVPYWEPAKLVANIRRRGTGDRPAILVLDPDSGHQGSDDRDQAFAQAALFWAFACRCAGVPVPPAGAGRS</sequence>
<dbReference type="InterPro" id="IPR029058">
    <property type="entry name" value="AB_hydrolase_fold"/>
</dbReference>
<dbReference type="PANTHER" id="PTHR11757">
    <property type="entry name" value="PROTEASE FAMILY S9A OLIGOPEPTIDASE"/>
    <property type="match status" value="1"/>
</dbReference>
<name>A0ABV8RZ81_9BURK</name>
<dbReference type="InterPro" id="IPR001375">
    <property type="entry name" value="Peptidase_S9_cat"/>
</dbReference>
<feature type="compositionally biased region" description="Pro residues" evidence="5">
    <location>
        <begin position="9"/>
        <end position="22"/>
    </location>
</feature>
<dbReference type="Gene3D" id="3.40.50.1820">
    <property type="entry name" value="alpha/beta hydrolase"/>
    <property type="match status" value="1"/>
</dbReference>
<feature type="region of interest" description="Disordered" evidence="5">
    <location>
        <begin position="1"/>
        <end position="25"/>
    </location>
</feature>
<protein>
    <submittedName>
        <fullName evidence="8">S9 family peptidase</fullName>
    </submittedName>
</protein>
<evidence type="ECO:0000256" key="2">
    <source>
        <dbReference type="ARBA" id="ARBA00022670"/>
    </source>
</evidence>
<comment type="caution">
    <text evidence="8">The sequence shown here is derived from an EMBL/GenBank/DDBJ whole genome shotgun (WGS) entry which is preliminary data.</text>
</comment>
<evidence type="ECO:0000313" key="8">
    <source>
        <dbReference type="EMBL" id="MFC4298190.1"/>
    </source>
</evidence>
<keyword evidence="2" id="KW-0645">Protease</keyword>
<dbReference type="EMBL" id="JBHSDY010000005">
    <property type="protein sequence ID" value="MFC4298190.1"/>
    <property type="molecule type" value="Genomic_DNA"/>
</dbReference>
<dbReference type="InterPro" id="IPR002470">
    <property type="entry name" value="Peptidase_S9A"/>
</dbReference>
<feature type="domain" description="Peptidase S9A N-terminal" evidence="7">
    <location>
        <begin position="20"/>
        <end position="420"/>
    </location>
</feature>
<keyword evidence="3" id="KW-0378">Hydrolase</keyword>
<keyword evidence="4" id="KW-0720">Serine protease</keyword>
<proteinExistence type="inferred from homology"/>
<dbReference type="Proteomes" id="UP001595756">
    <property type="component" value="Unassembled WGS sequence"/>
</dbReference>
<feature type="domain" description="Peptidase S9 prolyl oligopeptidase catalytic" evidence="6">
    <location>
        <begin position="479"/>
        <end position="696"/>
    </location>
</feature>
<dbReference type="PANTHER" id="PTHR11757:SF19">
    <property type="entry name" value="PROLYL ENDOPEPTIDASE-LIKE"/>
    <property type="match status" value="1"/>
</dbReference>
<dbReference type="Gene3D" id="2.130.10.120">
    <property type="entry name" value="Prolyl oligopeptidase, N-terminal domain"/>
    <property type="match status" value="1"/>
</dbReference>
<evidence type="ECO:0000256" key="4">
    <source>
        <dbReference type="ARBA" id="ARBA00022825"/>
    </source>
</evidence>